<gene>
    <name evidence="2" type="ORF">GCM10007103_04350</name>
</gene>
<dbReference type="EMBL" id="BMXB01000001">
    <property type="protein sequence ID" value="GHA26151.1"/>
    <property type="molecule type" value="Genomic_DNA"/>
</dbReference>
<dbReference type="InterPro" id="IPR012349">
    <property type="entry name" value="Split_barrel_FMN-bd"/>
</dbReference>
<proteinExistence type="predicted"/>
<dbReference type="InterPro" id="IPR038725">
    <property type="entry name" value="YdaG_split_barrel_FMN-bd"/>
</dbReference>
<name>A0A918VUB1_9FLAO</name>
<organism evidence="2 3">
    <name type="scientific">Salinimicrobium marinum</name>
    <dbReference type="NCBI Taxonomy" id="680283"/>
    <lineage>
        <taxon>Bacteria</taxon>
        <taxon>Pseudomonadati</taxon>
        <taxon>Bacteroidota</taxon>
        <taxon>Flavobacteriia</taxon>
        <taxon>Flavobacteriales</taxon>
        <taxon>Flavobacteriaceae</taxon>
        <taxon>Salinimicrobium</taxon>
    </lineage>
</organism>
<dbReference type="SUPFAM" id="SSF50475">
    <property type="entry name" value="FMN-binding split barrel"/>
    <property type="match status" value="1"/>
</dbReference>
<dbReference type="PANTHER" id="PTHR34818:SF1">
    <property type="entry name" value="PROTEIN BLI-3"/>
    <property type="match status" value="1"/>
</dbReference>
<dbReference type="InterPro" id="IPR052917">
    <property type="entry name" value="Stress-Dev_Protein"/>
</dbReference>
<sequence length="166" mass="18632">MSTENHNKPEAKEKMKSLAEDIKIAMMVTGFEQKPLDAIPMATKKVDEAGNIWFLSLRSSEHNQNIERTGAIQLLYSKPSDMEFLSVYGTGEIVTEKDVLEDLYEKTSDSWFDGVNDPQLTAIKFTPSEAYYWDTKGNKYVTLLKMGAAAITGNDQDVGRKGKLKL</sequence>
<feature type="domain" description="General stress protein FMN-binding split barrel" evidence="1">
    <location>
        <begin position="10"/>
        <end position="157"/>
    </location>
</feature>
<reference evidence="2" key="2">
    <citation type="submission" date="2020-09" db="EMBL/GenBank/DDBJ databases">
        <authorList>
            <person name="Sun Q."/>
            <person name="Kim S."/>
        </authorList>
    </citation>
    <scope>NUCLEOTIDE SEQUENCE</scope>
    <source>
        <strain evidence="2">KCTC 12719</strain>
    </source>
</reference>
<dbReference type="Proteomes" id="UP000610456">
    <property type="component" value="Unassembled WGS sequence"/>
</dbReference>
<evidence type="ECO:0000313" key="2">
    <source>
        <dbReference type="EMBL" id="GHA26151.1"/>
    </source>
</evidence>
<dbReference type="PANTHER" id="PTHR34818">
    <property type="entry name" value="PROTEIN BLI-3"/>
    <property type="match status" value="1"/>
</dbReference>
<comment type="caution">
    <text evidence="2">The sequence shown here is derived from an EMBL/GenBank/DDBJ whole genome shotgun (WGS) entry which is preliminary data.</text>
</comment>
<dbReference type="RefSeq" id="WP_189602989.1">
    <property type="nucleotide sequence ID" value="NZ_BMXB01000001.1"/>
</dbReference>
<dbReference type="Gene3D" id="2.30.110.10">
    <property type="entry name" value="Electron Transport, Fmn-binding Protein, Chain A"/>
    <property type="match status" value="1"/>
</dbReference>
<reference evidence="2" key="1">
    <citation type="journal article" date="2014" name="Int. J. Syst. Evol. Microbiol.">
        <title>Complete genome sequence of Corynebacterium casei LMG S-19264T (=DSM 44701T), isolated from a smear-ripened cheese.</title>
        <authorList>
            <consortium name="US DOE Joint Genome Institute (JGI-PGF)"/>
            <person name="Walter F."/>
            <person name="Albersmeier A."/>
            <person name="Kalinowski J."/>
            <person name="Ruckert C."/>
        </authorList>
    </citation>
    <scope>NUCLEOTIDE SEQUENCE</scope>
    <source>
        <strain evidence="2">KCTC 12719</strain>
    </source>
</reference>
<dbReference type="Pfam" id="PF16242">
    <property type="entry name" value="Pyrid_ox_like"/>
    <property type="match status" value="1"/>
</dbReference>
<accession>A0A918VUB1</accession>
<keyword evidence="3" id="KW-1185">Reference proteome</keyword>
<evidence type="ECO:0000313" key="3">
    <source>
        <dbReference type="Proteomes" id="UP000610456"/>
    </source>
</evidence>
<evidence type="ECO:0000259" key="1">
    <source>
        <dbReference type="Pfam" id="PF16242"/>
    </source>
</evidence>
<dbReference type="AlphaFoldDB" id="A0A918VUB1"/>
<protein>
    <recommendedName>
        <fullName evidence="1">General stress protein FMN-binding split barrel domain-containing protein</fullName>
    </recommendedName>
</protein>